<evidence type="ECO:0000256" key="1">
    <source>
        <dbReference type="ARBA" id="ARBA00005541"/>
    </source>
</evidence>
<protein>
    <submittedName>
        <fullName evidence="3">Toxic anion resistance protein</fullName>
    </submittedName>
</protein>
<dbReference type="EMBL" id="JANCLT010000009">
    <property type="protein sequence ID" value="MCP8969983.1"/>
    <property type="molecule type" value="Genomic_DNA"/>
</dbReference>
<sequence length="376" mass="42267">MKEQNSYSTLDALLENPFQPQASAPSQVEILELLPAEHRQRAIALADQINPADPQAVLQFGVAAQAELSKFTSDMLEQVRTKDASGVTGVIAELLEKITEVNVDELQAKPGLLSRLFGSAAKSTQKLISRYQKVGADVDKIAVKLEKARHMLLYDVSMLDTVYEKNKEYHTALGIYAAAGKYKLAELQNELIPELQRKASLSQDPLLTEELNDIIRFANRLEKRVHDLLLSRTISLQTAPQIRLIQENHQVLVEKIQSSILTAVPLWKNQLIISLTLSRQQRSMELQKKVTQTTNDILIRNAELLKTNSVAIAQENERGLVDLETLQQTQGSLVSTLEEVLQIQQEGRIKRQIAEQELLKMEQELKEKVVSLRSPV</sequence>
<evidence type="ECO:0000313" key="3">
    <source>
        <dbReference type="EMBL" id="MCP8969983.1"/>
    </source>
</evidence>
<evidence type="ECO:0000313" key="4">
    <source>
        <dbReference type="Proteomes" id="UP001156102"/>
    </source>
</evidence>
<name>A0AA41XBS5_9BACI</name>
<dbReference type="InterPro" id="IPR008863">
    <property type="entry name" value="Toxic_anion-R_TelA"/>
</dbReference>
<comment type="caution">
    <text evidence="3">The sequence shown here is derived from an EMBL/GenBank/DDBJ whole genome shotgun (WGS) entry which is preliminary data.</text>
</comment>
<dbReference type="Proteomes" id="UP001156102">
    <property type="component" value="Unassembled WGS sequence"/>
</dbReference>
<organism evidence="3 4">
    <name type="scientific">Ectobacillus ponti</name>
    <dbReference type="NCBI Taxonomy" id="2961894"/>
    <lineage>
        <taxon>Bacteria</taxon>
        <taxon>Bacillati</taxon>
        <taxon>Bacillota</taxon>
        <taxon>Bacilli</taxon>
        <taxon>Bacillales</taxon>
        <taxon>Bacillaceae</taxon>
        <taxon>Ectobacillus</taxon>
    </lineage>
</organism>
<reference evidence="3" key="1">
    <citation type="submission" date="2022-07" db="EMBL/GenBank/DDBJ databases">
        <authorList>
            <person name="Li W.-J."/>
            <person name="Deng Q.-Q."/>
        </authorList>
    </citation>
    <scope>NUCLEOTIDE SEQUENCE</scope>
    <source>
        <strain evidence="3">SYSU M60031</strain>
    </source>
</reference>
<evidence type="ECO:0000256" key="2">
    <source>
        <dbReference type="PIRNR" id="PIRNR026508"/>
    </source>
</evidence>
<dbReference type="Pfam" id="PF05816">
    <property type="entry name" value="TelA"/>
    <property type="match status" value="1"/>
</dbReference>
<gene>
    <name evidence="3" type="ORF">NK662_15785</name>
</gene>
<dbReference type="PANTHER" id="PTHR38432">
    <property type="entry name" value="TELA-LIKE PROTEIN SAOUHSC_01408"/>
    <property type="match status" value="1"/>
</dbReference>
<proteinExistence type="inferred from homology"/>
<comment type="similarity">
    <text evidence="1 2">Belongs to the TelA family.</text>
</comment>
<accession>A0AA41XBS5</accession>
<dbReference type="AlphaFoldDB" id="A0AA41XBS5"/>
<dbReference type="PANTHER" id="PTHR38432:SF1">
    <property type="entry name" value="TELA-LIKE PROTEIN SAOUHSC_01408"/>
    <property type="match status" value="1"/>
</dbReference>
<keyword evidence="4" id="KW-1185">Reference proteome</keyword>
<dbReference type="RefSeq" id="WP_254759905.1">
    <property type="nucleotide sequence ID" value="NZ_JANCLT010000009.1"/>
</dbReference>
<dbReference type="PIRSF" id="PIRSF026508">
    <property type="entry name" value="TelA"/>
    <property type="match status" value="1"/>
</dbReference>